<organism evidence="2 3">
    <name type="scientific">Pseudoalteromonas qingdaonensis</name>
    <dbReference type="NCBI Taxonomy" id="3131913"/>
    <lineage>
        <taxon>Bacteria</taxon>
        <taxon>Pseudomonadati</taxon>
        <taxon>Pseudomonadota</taxon>
        <taxon>Gammaproteobacteria</taxon>
        <taxon>Alteromonadales</taxon>
        <taxon>Pseudoalteromonadaceae</taxon>
        <taxon>Pseudoalteromonas</taxon>
    </lineage>
</organism>
<dbReference type="InterPro" id="IPR036568">
    <property type="entry name" value="GGCT-like_sf"/>
</dbReference>
<gene>
    <name evidence="2" type="ORF">WCN91_01730</name>
</gene>
<proteinExistence type="predicted"/>
<dbReference type="RefSeq" id="WP_342675695.1">
    <property type="nucleotide sequence ID" value="NZ_JBCGCU010000001.1"/>
</dbReference>
<dbReference type="PANTHER" id="PTHR12935:SF0">
    <property type="entry name" value="GAMMA-GLUTAMYLCYCLOTRANSFERASE"/>
    <property type="match status" value="1"/>
</dbReference>
<dbReference type="EMBL" id="JBCGCU010000001">
    <property type="protein sequence ID" value="MEM0514172.1"/>
    <property type="molecule type" value="Genomic_DNA"/>
</dbReference>
<dbReference type="InterPro" id="IPR017939">
    <property type="entry name" value="G-Glutamylcylcotransferase"/>
</dbReference>
<name>A0ABU9MS97_9GAMM</name>
<protein>
    <submittedName>
        <fullName evidence="2">Gamma-glutamylcyclotransferase family protein</fullName>
    </submittedName>
</protein>
<dbReference type="PANTHER" id="PTHR12935">
    <property type="entry name" value="GAMMA-GLUTAMYLCYCLOTRANSFERASE"/>
    <property type="match status" value="1"/>
</dbReference>
<keyword evidence="1" id="KW-0456">Lyase</keyword>
<dbReference type="SUPFAM" id="SSF110857">
    <property type="entry name" value="Gamma-glutamyl cyclotransferase-like"/>
    <property type="match status" value="1"/>
</dbReference>
<dbReference type="Proteomes" id="UP001447008">
    <property type="component" value="Unassembled WGS sequence"/>
</dbReference>
<evidence type="ECO:0000256" key="1">
    <source>
        <dbReference type="ARBA" id="ARBA00023239"/>
    </source>
</evidence>
<dbReference type="Pfam" id="PF13772">
    <property type="entry name" value="AIG2_2"/>
    <property type="match status" value="1"/>
</dbReference>
<keyword evidence="3" id="KW-1185">Reference proteome</keyword>
<evidence type="ECO:0000313" key="3">
    <source>
        <dbReference type="Proteomes" id="UP001447008"/>
    </source>
</evidence>
<dbReference type="Gene3D" id="3.10.490.10">
    <property type="entry name" value="Gamma-glutamyl cyclotransferase-like"/>
    <property type="match status" value="1"/>
</dbReference>
<dbReference type="InterPro" id="IPR013024">
    <property type="entry name" value="GGCT-like"/>
</dbReference>
<evidence type="ECO:0000313" key="2">
    <source>
        <dbReference type="EMBL" id="MEM0514172.1"/>
    </source>
</evidence>
<dbReference type="CDD" id="cd06661">
    <property type="entry name" value="GGCT_like"/>
    <property type="match status" value="1"/>
</dbReference>
<accession>A0ABU9MS97</accession>
<reference evidence="2 3" key="1">
    <citation type="submission" date="2024-03" db="EMBL/GenBank/DDBJ databases">
        <title>Pseudoalteromonas qingdaonensis sp. nov., isolated from the intestines of marine benthic organisms.</title>
        <authorList>
            <person name="Lin X."/>
            <person name="Fang S."/>
            <person name="Hu X."/>
        </authorList>
    </citation>
    <scope>NUCLEOTIDE SEQUENCE [LARGE SCALE GENOMIC DNA]</scope>
    <source>
        <strain evidence="2 3">YIC-827</strain>
    </source>
</reference>
<sequence>MTQYYFAFGSNMSAQRLGERLPSAQRVGVAHLPDYRLSFDMLSLDGSGKCTIYRESGASVYGVVWILDVEDQEFLHKIEGPRYDIAHIEVTLVDQQEPIRAYCYIANTRDRVALPFDWYVQHVYRGAQEASLPEHYIAEIGRQASIEDLNRERHLREMKIHADQARKGDC</sequence>
<comment type="caution">
    <text evidence="2">The sequence shown here is derived from an EMBL/GenBank/DDBJ whole genome shotgun (WGS) entry which is preliminary data.</text>
</comment>